<feature type="transmembrane region" description="Helical" evidence="1">
    <location>
        <begin position="23"/>
        <end position="42"/>
    </location>
</feature>
<proteinExistence type="predicted"/>
<dbReference type="KEGG" id="ptn:PTRA_a3274"/>
<keyword evidence="1" id="KW-0812">Transmembrane</keyword>
<sequence>MLLFNFLASTSSANLGLLSDSGLPIFFSGALFMAMIATLLSVKNTASRLSYLCTGLIGLAILSSGAAWLSALLALGFGFNLWHAIVHKNKLLIILSALAAVLFIALLIVIAAFGIALFWVVIAVLLLSLTGFVTNNEALNQAPLKQQQAAPDHYIESSPLASFADKQKLRQGYNMWRNKAPSLGALVILRLEGFEQVNQHIGRDFGDLLLAQSANRIKELLNNDGIVSLEDDEKLAHLGGLNFAFICNLASHKHLHEKIITEIFGATLKPFNVANCTIEVTARASYVHCNEQDDDFDNLIKSAYLALDSQPKQQVVAYHQQMMIEQLEQQARLKELAEIDFTNEFELYFQPVIVNDNGQIEFLELLLRWQHPKQGILSASRFIDDIRIAGLAYPLAIFVIERAAELAMALRMEGFAVPLSINVFGPEMLNEEFVEFVTSAMKEHNLRPGDLIVECPLHIFTNLDDKGRAMIARLNNIGLKVCVDGLGDNPVSLSKLPSLAVEYIKVAPALTADFSNQNNIRSLVVGMVQMHNQQSTKVIFEGVETLDQLKFVKSLKGYAAQGYYFGHPLSSVGLMSWLKQWQLAQQQSN</sequence>
<feature type="domain" description="GGDEF" evidence="3">
    <location>
        <begin position="182"/>
        <end position="320"/>
    </location>
</feature>
<feature type="transmembrane region" description="Helical" evidence="1">
    <location>
        <begin position="91"/>
        <end position="109"/>
    </location>
</feature>
<dbReference type="EMBL" id="CP011034">
    <property type="protein sequence ID" value="ALS34272.1"/>
    <property type="molecule type" value="Genomic_DNA"/>
</dbReference>
<gene>
    <name evidence="4" type="ORF">PTRA_a3274</name>
</gene>
<dbReference type="PROSITE" id="PS50883">
    <property type="entry name" value="EAL"/>
    <property type="match status" value="1"/>
</dbReference>
<dbReference type="InterPro" id="IPR050706">
    <property type="entry name" value="Cyclic-di-GMP_PDE-like"/>
</dbReference>
<dbReference type="SUPFAM" id="SSF141868">
    <property type="entry name" value="EAL domain-like"/>
    <property type="match status" value="1"/>
</dbReference>
<dbReference type="Gene3D" id="3.20.20.450">
    <property type="entry name" value="EAL domain"/>
    <property type="match status" value="1"/>
</dbReference>
<dbReference type="Proteomes" id="UP000065261">
    <property type="component" value="Chromosome I"/>
</dbReference>
<dbReference type="SMART" id="SM00052">
    <property type="entry name" value="EAL"/>
    <property type="match status" value="1"/>
</dbReference>
<organism evidence="4">
    <name type="scientific">Pseudoalteromonas translucida KMM 520</name>
    <dbReference type="NCBI Taxonomy" id="1315283"/>
    <lineage>
        <taxon>Bacteria</taxon>
        <taxon>Pseudomonadati</taxon>
        <taxon>Pseudomonadota</taxon>
        <taxon>Gammaproteobacteria</taxon>
        <taxon>Alteromonadales</taxon>
        <taxon>Pseudoalteromonadaceae</taxon>
        <taxon>Pseudoalteromonas</taxon>
    </lineage>
</organism>
<evidence type="ECO:0008006" key="6">
    <source>
        <dbReference type="Google" id="ProtNLM"/>
    </source>
</evidence>
<reference evidence="4 5" key="1">
    <citation type="submission" date="2015-03" db="EMBL/GenBank/DDBJ databases">
        <authorList>
            <person name="Murphy D."/>
        </authorList>
    </citation>
    <scope>NUCLEOTIDE SEQUENCE [LARGE SCALE GENOMIC DNA]</scope>
    <source>
        <strain evidence="4 5">KMM 520</strain>
    </source>
</reference>
<evidence type="ECO:0000313" key="5">
    <source>
        <dbReference type="Proteomes" id="UP000065261"/>
    </source>
</evidence>
<dbReference type="PANTHER" id="PTHR33121:SF79">
    <property type="entry name" value="CYCLIC DI-GMP PHOSPHODIESTERASE PDED-RELATED"/>
    <property type="match status" value="1"/>
</dbReference>
<feature type="domain" description="EAL" evidence="2">
    <location>
        <begin position="326"/>
        <end position="582"/>
    </location>
</feature>
<dbReference type="Gene3D" id="3.30.70.270">
    <property type="match status" value="1"/>
</dbReference>
<dbReference type="Pfam" id="PF00990">
    <property type="entry name" value="GGDEF"/>
    <property type="match status" value="1"/>
</dbReference>
<dbReference type="GO" id="GO:0071111">
    <property type="term" value="F:cyclic-guanylate-specific phosphodiesterase activity"/>
    <property type="evidence" value="ECO:0007669"/>
    <property type="project" value="InterPro"/>
</dbReference>
<dbReference type="AlphaFoldDB" id="A0A0U2VIG9"/>
<feature type="transmembrane region" description="Helical" evidence="1">
    <location>
        <begin position="116"/>
        <end position="134"/>
    </location>
</feature>
<dbReference type="InterPro" id="IPR000160">
    <property type="entry name" value="GGDEF_dom"/>
</dbReference>
<evidence type="ECO:0000313" key="4">
    <source>
        <dbReference type="EMBL" id="ALS34272.1"/>
    </source>
</evidence>
<dbReference type="SUPFAM" id="SSF55073">
    <property type="entry name" value="Nucleotide cyclase"/>
    <property type="match status" value="1"/>
</dbReference>
<evidence type="ECO:0000259" key="3">
    <source>
        <dbReference type="PROSITE" id="PS50887"/>
    </source>
</evidence>
<protein>
    <recommendedName>
        <fullName evidence="6">EAL domain-containing protein</fullName>
    </recommendedName>
</protein>
<dbReference type="InterPro" id="IPR001633">
    <property type="entry name" value="EAL_dom"/>
</dbReference>
<dbReference type="InterPro" id="IPR029787">
    <property type="entry name" value="Nucleotide_cyclase"/>
</dbReference>
<dbReference type="SMART" id="SM00267">
    <property type="entry name" value="GGDEF"/>
    <property type="match status" value="1"/>
</dbReference>
<dbReference type="Pfam" id="PF00563">
    <property type="entry name" value="EAL"/>
    <property type="match status" value="1"/>
</dbReference>
<dbReference type="PROSITE" id="PS50887">
    <property type="entry name" value="GGDEF"/>
    <property type="match status" value="1"/>
</dbReference>
<keyword evidence="1" id="KW-0472">Membrane</keyword>
<evidence type="ECO:0000256" key="1">
    <source>
        <dbReference type="SAM" id="Phobius"/>
    </source>
</evidence>
<accession>A0A0U2VIG9</accession>
<dbReference type="CDD" id="cd01948">
    <property type="entry name" value="EAL"/>
    <property type="match status" value="1"/>
</dbReference>
<dbReference type="RefSeq" id="WP_418055002.1">
    <property type="nucleotide sequence ID" value="NZ_CP011034.1"/>
</dbReference>
<evidence type="ECO:0000259" key="2">
    <source>
        <dbReference type="PROSITE" id="PS50883"/>
    </source>
</evidence>
<dbReference type="PANTHER" id="PTHR33121">
    <property type="entry name" value="CYCLIC DI-GMP PHOSPHODIESTERASE PDEF"/>
    <property type="match status" value="1"/>
</dbReference>
<dbReference type="InterPro" id="IPR035919">
    <property type="entry name" value="EAL_sf"/>
</dbReference>
<keyword evidence="1" id="KW-1133">Transmembrane helix</keyword>
<name>A0A0U2VIG9_9GAMM</name>
<dbReference type="PATRIC" id="fig|1315283.4.peg.2859"/>
<dbReference type="InterPro" id="IPR043128">
    <property type="entry name" value="Rev_trsase/Diguanyl_cyclase"/>
</dbReference>
<feature type="transmembrane region" description="Helical" evidence="1">
    <location>
        <begin position="49"/>
        <end position="79"/>
    </location>
</feature>